<proteinExistence type="predicted"/>
<gene>
    <name evidence="1" type="ORF">ACFMB1_00420</name>
</gene>
<protein>
    <submittedName>
        <fullName evidence="1">Uncharacterized protein</fullName>
    </submittedName>
</protein>
<name>A0ABW1KTL5_9PROT</name>
<evidence type="ECO:0000313" key="2">
    <source>
        <dbReference type="Proteomes" id="UP001596116"/>
    </source>
</evidence>
<evidence type="ECO:0000313" key="1">
    <source>
        <dbReference type="EMBL" id="MFC6033981.1"/>
    </source>
</evidence>
<keyword evidence="2" id="KW-1185">Reference proteome</keyword>
<reference evidence="1 2" key="1">
    <citation type="submission" date="2024-09" db="EMBL/GenBank/DDBJ databases">
        <authorList>
            <person name="Zhang Z.-H."/>
        </authorList>
    </citation>
    <scope>NUCLEOTIDE SEQUENCE [LARGE SCALE GENOMIC DNA]</scope>
    <source>
        <strain evidence="1 2">HHTR114</strain>
    </source>
</reference>
<organism evidence="1 2">
    <name type="scientific">Hyphococcus aureus</name>
    <dbReference type="NCBI Taxonomy" id="2666033"/>
    <lineage>
        <taxon>Bacteria</taxon>
        <taxon>Pseudomonadati</taxon>
        <taxon>Pseudomonadota</taxon>
        <taxon>Alphaproteobacteria</taxon>
        <taxon>Parvularculales</taxon>
        <taxon>Parvularculaceae</taxon>
        <taxon>Hyphococcus</taxon>
    </lineage>
</organism>
<dbReference type="Proteomes" id="UP001596116">
    <property type="component" value="Unassembled WGS sequence"/>
</dbReference>
<accession>A0ABW1KTL5</accession>
<comment type="caution">
    <text evidence="1">The sequence shown here is derived from an EMBL/GenBank/DDBJ whole genome shotgun (WGS) entry which is preliminary data.</text>
</comment>
<sequence length="281" mass="31306">MNASGVNEKRNIHTDFLFDLAMAKKIAQKHGKDDNQPMKLRFFMVACLAATPFYISTSAAQDQPCASEIILSETIVTAADVTTSYGSAYRVETYYRTPLETAARFITEKPASMAIEGPFVWTRTENGAALGGDDERRFILGHQFHALAFYFDAIMTSIEDMKDIPFEDKLHSGLKGVYPQGGAAAIIFDDNDKPLDLTLSLPGETPINVVYRDWRKTVSGRAAPYTVIITHKGNTYTYHYDEIAFSLGDQQAFQDRYPVPPIEAIAEFRATAEKCTISNNE</sequence>
<dbReference type="EMBL" id="JBHPON010000001">
    <property type="protein sequence ID" value="MFC6033981.1"/>
    <property type="molecule type" value="Genomic_DNA"/>
</dbReference>
<dbReference type="RefSeq" id="WP_379880730.1">
    <property type="nucleotide sequence ID" value="NZ_JBHPON010000001.1"/>
</dbReference>